<gene>
    <name evidence="9" type="ORF">KSX_45340</name>
</gene>
<feature type="domain" description="Oligopeptidase F N-terminal" evidence="8">
    <location>
        <begin position="128"/>
        <end position="182"/>
    </location>
</feature>
<keyword evidence="5 6" id="KW-0482">Metalloprotease</keyword>
<sequence length="601" mass="68053">MSTTARLPHWDMSVVFPGLDSPEFEQGLSQILGDIKELSVLFDKDQIGATPTPPTLDNEFVQNFEWLVDRYNAVLNQVRTMSVYIGCFVNTNSQDNLAQARYSEFQRGLIQLSQLGIRFTAWVGSLDVEALITASSVAREHAYPLRTAREQAQHLMSPTEENLASELNASGGSAWSRLHGNICSQLSVALEVDGETRDYPMSAIRNMAYSEDRDLRRRAYEAELDAWKRNAVPLAAALNSIKNEVNVISRRRNWETPLAASLFDNSIDRETLNAMFAAAHASFPDFRRYLRTKAQLLGVEKLAWYDLSAPVAKESKVWEFDEAASFIVEQFGSYSQRLSDYAARAFRENWIDAEPRSGKRDGAYCAGLRADESRILANFKPAFGGMSTLAHELGHGYHNMNMAGRTPLQRMHPMTLAETASIFCETIVRHAALSQVEASEQIALLEASLQSSCQVVVDITSRFLFEQGVFEKRQQRELSVDELNELMLDSQRQTYGDGLDEATLHPYMWAVKGHYYSTGRSYYNYPYMFGLLFGLGLYARYQRQPEEFKQSYDDLLSSTGMASAAELAQRFGINIRSEDFWRSSLDIIRQDIDLFEHLARS</sequence>
<keyword evidence="1 6" id="KW-0645">Protease</keyword>
<dbReference type="GO" id="GO:0046872">
    <property type="term" value="F:metal ion binding"/>
    <property type="evidence" value="ECO:0007669"/>
    <property type="project" value="UniProtKB-UniRule"/>
</dbReference>
<dbReference type="EMBL" id="BNJF01000002">
    <property type="protein sequence ID" value="GHO46371.1"/>
    <property type="molecule type" value="Genomic_DNA"/>
</dbReference>
<dbReference type="InterPro" id="IPR034006">
    <property type="entry name" value="M3B_PepF_2"/>
</dbReference>
<dbReference type="PANTHER" id="PTHR34217">
    <property type="entry name" value="METAL-DEPENDENT CARBOXYPEPTIDASE"/>
    <property type="match status" value="1"/>
</dbReference>
<evidence type="ECO:0000256" key="4">
    <source>
        <dbReference type="ARBA" id="ARBA00022833"/>
    </source>
</evidence>
<keyword evidence="4 6" id="KW-0862">Zinc</keyword>
<dbReference type="AlphaFoldDB" id="A0A8J3I052"/>
<dbReference type="CDD" id="cd09607">
    <property type="entry name" value="M3B_PepF"/>
    <property type="match status" value="1"/>
</dbReference>
<dbReference type="Pfam" id="PF08439">
    <property type="entry name" value="Peptidase_M3_N"/>
    <property type="match status" value="1"/>
</dbReference>
<dbReference type="NCBIfam" id="TIGR02290">
    <property type="entry name" value="M3_fam_3"/>
    <property type="match status" value="1"/>
</dbReference>
<dbReference type="GO" id="GO:0006508">
    <property type="term" value="P:proteolysis"/>
    <property type="evidence" value="ECO:0007669"/>
    <property type="project" value="UniProtKB-KW"/>
</dbReference>
<dbReference type="GO" id="GO:0004222">
    <property type="term" value="F:metalloendopeptidase activity"/>
    <property type="evidence" value="ECO:0007669"/>
    <property type="project" value="InterPro"/>
</dbReference>
<reference evidence="9" key="1">
    <citation type="submission" date="2020-10" db="EMBL/GenBank/DDBJ databases">
        <title>Taxonomic study of unclassified bacteria belonging to the class Ktedonobacteria.</title>
        <authorList>
            <person name="Yabe S."/>
            <person name="Wang C.M."/>
            <person name="Zheng Y."/>
            <person name="Sakai Y."/>
            <person name="Cavaletti L."/>
            <person name="Monciardini P."/>
            <person name="Donadio S."/>
        </authorList>
    </citation>
    <scope>NUCLEOTIDE SEQUENCE</scope>
    <source>
        <strain evidence="9">SOSP1-1</strain>
    </source>
</reference>
<feature type="domain" description="Peptidase M3A/M3B catalytic" evidence="7">
    <location>
        <begin position="207"/>
        <end position="585"/>
    </location>
</feature>
<proteinExistence type="inferred from homology"/>
<name>A0A8J3I052_9CHLR</name>
<evidence type="ECO:0000259" key="8">
    <source>
        <dbReference type="Pfam" id="PF08439"/>
    </source>
</evidence>
<evidence type="ECO:0000256" key="2">
    <source>
        <dbReference type="ARBA" id="ARBA00022723"/>
    </source>
</evidence>
<accession>A0A8J3I052</accession>
<dbReference type="RefSeq" id="WP_220195751.1">
    <property type="nucleotide sequence ID" value="NZ_BNJF01000002.1"/>
</dbReference>
<keyword evidence="10" id="KW-1185">Reference proteome</keyword>
<organism evidence="9 10">
    <name type="scientific">Ktedonospora formicarum</name>
    <dbReference type="NCBI Taxonomy" id="2778364"/>
    <lineage>
        <taxon>Bacteria</taxon>
        <taxon>Bacillati</taxon>
        <taxon>Chloroflexota</taxon>
        <taxon>Ktedonobacteria</taxon>
        <taxon>Ktedonobacterales</taxon>
        <taxon>Ktedonobacteraceae</taxon>
        <taxon>Ktedonospora</taxon>
    </lineage>
</organism>
<dbReference type="PANTHER" id="PTHR34217:SF1">
    <property type="entry name" value="CARBOXYPEPTIDASE 1"/>
    <property type="match status" value="1"/>
</dbReference>
<evidence type="ECO:0000259" key="7">
    <source>
        <dbReference type="Pfam" id="PF01432"/>
    </source>
</evidence>
<evidence type="ECO:0000256" key="1">
    <source>
        <dbReference type="ARBA" id="ARBA00022670"/>
    </source>
</evidence>
<dbReference type="InterPro" id="IPR001333">
    <property type="entry name" value="Peptidase_M32_Taq"/>
</dbReference>
<dbReference type="Pfam" id="PF01432">
    <property type="entry name" value="Peptidase_M3"/>
    <property type="match status" value="1"/>
</dbReference>
<evidence type="ECO:0000256" key="5">
    <source>
        <dbReference type="ARBA" id="ARBA00023049"/>
    </source>
</evidence>
<dbReference type="InterPro" id="IPR013647">
    <property type="entry name" value="OligopepF_N_dom"/>
</dbReference>
<evidence type="ECO:0000313" key="9">
    <source>
        <dbReference type="EMBL" id="GHO46371.1"/>
    </source>
</evidence>
<dbReference type="InterPro" id="IPR042088">
    <property type="entry name" value="OligoPept_F_C"/>
</dbReference>
<protein>
    <submittedName>
        <fullName evidence="9">Oligoendopeptidase F</fullName>
    </submittedName>
</protein>
<evidence type="ECO:0000313" key="10">
    <source>
        <dbReference type="Proteomes" id="UP000612362"/>
    </source>
</evidence>
<comment type="caution">
    <text evidence="9">The sequence shown here is derived from an EMBL/GenBank/DDBJ whole genome shotgun (WGS) entry which is preliminary data.</text>
</comment>
<comment type="cofactor">
    <cofactor evidence="6">
        <name>Zn(2+)</name>
        <dbReference type="ChEBI" id="CHEBI:29105"/>
    </cofactor>
    <text evidence="6">Binds 1 zinc ion.</text>
</comment>
<comment type="similarity">
    <text evidence="6">Belongs to the peptidase M3 family.</text>
</comment>
<dbReference type="Proteomes" id="UP000612362">
    <property type="component" value="Unassembled WGS sequence"/>
</dbReference>
<keyword evidence="3 6" id="KW-0378">Hydrolase</keyword>
<evidence type="ECO:0000256" key="3">
    <source>
        <dbReference type="ARBA" id="ARBA00022801"/>
    </source>
</evidence>
<dbReference type="Gene3D" id="1.20.140.70">
    <property type="entry name" value="Oligopeptidase f, N-terminal domain"/>
    <property type="match status" value="1"/>
</dbReference>
<evidence type="ECO:0000256" key="6">
    <source>
        <dbReference type="RuleBase" id="RU003435"/>
    </source>
</evidence>
<dbReference type="InterPro" id="IPR011977">
    <property type="entry name" value="Pept_M3B_clade3"/>
</dbReference>
<keyword evidence="2 6" id="KW-0479">Metal-binding</keyword>
<dbReference type="GO" id="GO:0004181">
    <property type="term" value="F:metallocarboxypeptidase activity"/>
    <property type="evidence" value="ECO:0007669"/>
    <property type="project" value="InterPro"/>
</dbReference>
<dbReference type="Gene3D" id="1.10.1370.20">
    <property type="entry name" value="Oligoendopeptidase f, C-terminal domain"/>
    <property type="match status" value="1"/>
</dbReference>
<dbReference type="InterPro" id="IPR001567">
    <property type="entry name" value="Pept_M3A_M3B_dom"/>
</dbReference>
<dbReference type="SUPFAM" id="SSF55486">
    <property type="entry name" value="Metalloproteases ('zincins'), catalytic domain"/>
    <property type="match status" value="1"/>
</dbReference>